<dbReference type="PANTHER" id="PTHR36933">
    <property type="entry name" value="SLL0788 PROTEIN"/>
    <property type="match status" value="1"/>
</dbReference>
<comment type="caution">
    <text evidence="2">The sequence shown here is derived from an EMBL/GenBank/DDBJ whole genome shotgun (WGS) entry which is preliminary data.</text>
</comment>
<proteinExistence type="predicted"/>
<reference evidence="2 3" key="1">
    <citation type="journal article" date="2020" name="ISME J.">
        <title>Comparative genomics reveals insights into cyanobacterial evolution and habitat adaptation.</title>
        <authorList>
            <person name="Chen M.Y."/>
            <person name="Teng W.K."/>
            <person name="Zhao L."/>
            <person name="Hu C.X."/>
            <person name="Zhou Y.K."/>
            <person name="Han B.P."/>
            <person name="Song L.R."/>
            <person name="Shu W.S."/>
        </authorList>
    </citation>
    <scope>NUCLEOTIDE SEQUENCE [LARGE SCALE GENOMIC DNA]</scope>
    <source>
        <strain evidence="2 3">FACHB-362</strain>
    </source>
</reference>
<feature type="domain" description="DUF305" evidence="1">
    <location>
        <begin position="48"/>
        <end position="193"/>
    </location>
</feature>
<sequence length="198" mass="22119">MLNKLVNYGFVGLIVALSTTYSAVAQQHHQSPSSPAGVTTTMTQKWEDQRFVAMMIHHDQKSIEMADLAVQKATNPEIKTLAGTIKTDQTKEIEQLKALYKKLYGTEVPATTMNCMGMQHGKDQGMAGMMNMESLQNSPDFDKAFLQRMTHHQQMSVMMAQKAMNSATHKQLRDLAQDIIKTQTAQIQQLEQLSKASS</sequence>
<organism evidence="2 3">
    <name type="scientific">Anabaena catenula FACHB-362</name>
    <dbReference type="NCBI Taxonomy" id="2692877"/>
    <lineage>
        <taxon>Bacteria</taxon>
        <taxon>Bacillati</taxon>
        <taxon>Cyanobacteriota</taxon>
        <taxon>Cyanophyceae</taxon>
        <taxon>Nostocales</taxon>
        <taxon>Nostocaceae</taxon>
        <taxon>Anabaena</taxon>
    </lineage>
</organism>
<dbReference type="Gene3D" id="1.20.1260.10">
    <property type="match status" value="1"/>
</dbReference>
<protein>
    <submittedName>
        <fullName evidence="2">DUF305 domain-containing protein</fullName>
    </submittedName>
</protein>
<dbReference type="RefSeq" id="WP_190907903.1">
    <property type="nucleotide sequence ID" value="NZ_JACJTQ010000030.1"/>
</dbReference>
<accession>A0ABR8J654</accession>
<evidence type="ECO:0000313" key="3">
    <source>
        <dbReference type="Proteomes" id="UP000660381"/>
    </source>
</evidence>
<dbReference type="InterPro" id="IPR012347">
    <property type="entry name" value="Ferritin-like"/>
</dbReference>
<dbReference type="Pfam" id="PF03713">
    <property type="entry name" value="DUF305"/>
    <property type="match status" value="1"/>
</dbReference>
<keyword evidence="3" id="KW-1185">Reference proteome</keyword>
<dbReference type="EMBL" id="JACJTQ010000030">
    <property type="protein sequence ID" value="MBD2693655.1"/>
    <property type="molecule type" value="Genomic_DNA"/>
</dbReference>
<dbReference type="PANTHER" id="PTHR36933:SF1">
    <property type="entry name" value="SLL0788 PROTEIN"/>
    <property type="match status" value="1"/>
</dbReference>
<gene>
    <name evidence="2" type="ORF">H6G68_18150</name>
</gene>
<name>A0ABR8J654_9NOST</name>
<dbReference type="Proteomes" id="UP000660381">
    <property type="component" value="Unassembled WGS sequence"/>
</dbReference>
<dbReference type="InterPro" id="IPR005183">
    <property type="entry name" value="DUF305_CopM-like"/>
</dbReference>
<evidence type="ECO:0000259" key="1">
    <source>
        <dbReference type="Pfam" id="PF03713"/>
    </source>
</evidence>
<evidence type="ECO:0000313" key="2">
    <source>
        <dbReference type="EMBL" id="MBD2693655.1"/>
    </source>
</evidence>